<dbReference type="Pfam" id="PF08494">
    <property type="entry name" value="DEAD_assoc"/>
    <property type="match status" value="1"/>
</dbReference>
<keyword evidence="8" id="KW-0413">Isomerase</keyword>
<dbReference type="EMBL" id="SIRE01000006">
    <property type="protein sequence ID" value="TBL80014.1"/>
    <property type="molecule type" value="Genomic_DNA"/>
</dbReference>
<dbReference type="PROSITE" id="PS51192">
    <property type="entry name" value="HELICASE_ATP_BIND_1"/>
    <property type="match status" value="1"/>
</dbReference>
<dbReference type="GO" id="GO:0004386">
    <property type="term" value="F:helicase activity"/>
    <property type="evidence" value="ECO:0007669"/>
    <property type="project" value="UniProtKB-KW"/>
</dbReference>
<dbReference type="Pfam" id="PF23236">
    <property type="entry name" value="WHD_2nd_Lhr"/>
    <property type="match status" value="1"/>
</dbReference>
<protein>
    <submittedName>
        <fullName evidence="13">DEAD/DEAH box helicase</fullName>
    </submittedName>
</protein>
<dbReference type="Gene3D" id="3.40.50.300">
    <property type="entry name" value="P-loop containing nucleotide triphosphate hydrolases"/>
    <property type="match status" value="2"/>
</dbReference>
<keyword evidence="3" id="KW-0378">Hydrolase</keyword>
<feature type="region of interest" description="Disordered" evidence="9">
    <location>
        <begin position="232"/>
        <end position="287"/>
    </location>
</feature>
<dbReference type="Pfam" id="PF19306">
    <property type="entry name" value="WHD_Lhr"/>
    <property type="match status" value="1"/>
</dbReference>
<dbReference type="SUPFAM" id="SSF52540">
    <property type="entry name" value="P-loop containing nucleoside triphosphate hydrolases"/>
    <property type="match status" value="1"/>
</dbReference>
<reference evidence="13 14" key="1">
    <citation type="submission" date="2019-02" db="EMBL/GenBank/DDBJ databases">
        <title>Paenibacillus sp. nov., isolated from surface-sterilized tissue of Thalictrum simplex L.</title>
        <authorList>
            <person name="Tuo L."/>
        </authorList>
    </citation>
    <scope>NUCLEOTIDE SEQUENCE [LARGE SCALE GENOMIC DNA]</scope>
    <source>
        <strain evidence="13 14">N2SHLJ1</strain>
    </source>
</reference>
<dbReference type="SMART" id="SM00490">
    <property type="entry name" value="HELICc"/>
    <property type="match status" value="1"/>
</dbReference>
<name>A0A4Q9DSY3_9BACL</name>
<gene>
    <name evidence="13" type="ORF">EYB31_09490</name>
</gene>
<evidence type="ECO:0000256" key="7">
    <source>
        <dbReference type="ARBA" id="ARBA00023204"/>
    </source>
</evidence>
<dbReference type="SMART" id="SM00487">
    <property type="entry name" value="DEXDc"/>
    <property type="match status" value="1"/>
</dbReference>
<evidence type="ECO:0000256" key="5">
    <source>
        <dbReference type="ARBA" id="ARBA00022840"/>
    </source>
</evidence>
<dbReference type="InterPro" id="IPR014001">
    <property type="entry name" value="Helicase_ATP-bd"/>
</dbReference>
<dbReference type="InterPro" id="IPR007110">
    <property type="entry name" value="Ig-like_dom"/>
</dbReference>
<evidence type="ECO:0000256" key="6">
    <source>
        <dbReference type="ARBA" id="ARBA00023125"/>
    </source>
</evidence>
<dbReference type="PROSITE" id="PS50835">
    <property type="entry name" value="IG_LIKE"/>
    <property type="match status" value="1"/>
</dbReference>
<feature type="domain" description="Helicase C-terminal" evidence="12">
    <location>
        <begin position="325"/>
        <end position="483"/>
    </location>
</feature>
<keyword evidence="7" id="KW-0234">DNA repair</keyword>
<evidence type="ECO:0000256" key="3">
    <source>
        <dbReference type="ARBA" id="ARBA00022801"/>
    </source>
</evidence>
<dbReference type="InterPro" id="IPR027417">
    <property type="entry name" value="P-loop_NTPase"/>
</dbReference>
<dbReference type="CDD" id="cd18796">
    <property type="entry name" value="SF2_C_LHR"/>
    <property type="match status" value="1"/>
</dbReference>
<dbReference type="PANTHER" id="PTHR47962:SF5">
    <property type="entry name" value="ATP-DEPENDENT HELICASE LHR-RELATED"/>
    <property type="match status" value="1"/>
</dbReference>
<evidence type="ECO:0000256" key="2">
    <source>
        <dbReference type="ARBA" id="ARBA00022763"/>
    </source>
</evidence>
<dbReference type="GO" id="GO:0006281">
    <property type="term" value="P:DNA repair"/>
    <property type="evidence" value="ECO:0007669"/>
    <property type="project" value="UniProtKB-KW"/>
</dbReference>
<evidence type="ECO:0000256" key="8">
    <source>
        <dbReference type="ARBA" id="ARBA00023235"/>
    </source>
</evidence>
<dbReference type="OrthoDB" id="9774462at2"/>
<proteinExistence type="predicted"/>
<keyword evidence="5" id="KW-0067">ATP-binding</keyword>
<dbReference type="InterPro" id="IPR001650">
    <property type="entry name" value="Helicase_C-like"/>
</dbReference>
<dbReference type="GO" id="GO:0005524">
    <property type="term" value="F:ATP binding"/>
    <property type="evidence" value="ECO:0007669"/>
    <property type="project" value="UniProtKB-KW"/>
</dbReference>
<organism evidence="13 14">
    <name type="scientific">Paenibacillus thalictri</name>
    <dbReference type="NCBI Taxonomy" id="2527873"/>
    <lineage>
        <taxon>Bacteria</taxon>
        <taxon>Bacillati</taxon>
        <taxon>Bacillota</taxon>
        <taxon>Bacilli</taxon>
        <taxon>Bacillales</taxon>
        <taxon>Paenibacillaceae</taxon>
        <taxon>Paenibacillus</taxon>
    </lineage>
</organism>
<evidence type="ECO:0000313" key="13">
    <source>
        <dbReference type="EMBL" id="TBL80014.1"/>
    </source>
</evidence>
<feature type="domain" description="Ig-like" evidence="10">
    <location>
        <begin position="1348"/>
        <end position="1383"/>
    </location>
</feature>
<dbReference type="Pfam" id="PF23235">
    <property type="entry name" value="WHD_3rd_Lhr"/>
    <property type="match status" value="1"/>
</dbReference>
<evidence type="ECO:0000259" key="11">
    <source>
        <dbReference type="PROSITE" id="PS51192"/>
    </source>
</evidence>
<dbReference type="Pfam" id="PF00271">
    <property type="entry name" value="Helicase_C"/>
    <property type="match status" value="1"/>
</dbReference>
<dbReference type="InterPro" id="IPR052511">
    <property type="entry name" value="ATP-dep_Helicase"/>
</dbReference>
<dbReference type="InterPro" id="IPR011545">
    <property type="entry name" value="DEAD/DEAH_box_helicase_dom"/>
</dbReference>
<dbReference type="InterPro" id="IPR055369">
    <property type="entry name" value="WH2_Lhr"/>
</dbReference>
<dbReference type="Proteomes" id="UP000293142">
    <property type="component" value="Unassembled WGS sequence"/>
</dbReference>
<evidence type="ECO:0000259" key="10">
    <source>
        <dbReference type="PROSITE" id="PS50835"/>
    </source>
</evidence>
<dbReference type="PANTHER" id="PTHR47962">
    <property type="entry name" value="ATP-DEPENDENT HELICASE LHR-RELATED-RELATED"/>
    <property type="match status" value="1"/>
</dbReference>
<feature type="domain" description="Helicase ATP-binding" evidence="11">
    <location>
        <begin position="35"/>
        <end position="236"/>
    </location>
</feature>
<keyword evidence="14" id="KW-1185">Reference proteome</keyword>
<dbReference type="GO" id="GO:0003677">
    <property type="term" value="F:DNA binding"/>
    <property type="evidence" value="ECO:0007669"/>
    <property type="project" value="UniProtKB-KW"/>
</dbReference>
<dbReference type="GO" id="GO:0016887">
    <property type="term" value="F:ATP hydrolysis activity"/>
    <property type="evidence" value="ECO:0007669"/>
    <property type="project" value="TreeGrafter"/>
</dbReference>
<evidence type="ECO:0000256" key="4">
    <source>
        <dbReference type="ARBA" id="ARBA00022806"/>
    </source>
</evidence>
<evidence type="ECO:0000313" key="14">
    <source>
        <dbReference type="Proteomes" id="UP000293142"/>
    </source>
</evidence>
<dbReference type="InterPro" id="IPR045628">
    <property type="entry name" value="Lhr_WH_dom"/>
</dbReference>
<dbReference type="Pfam" id="PF00270">
    <property type="entry name" value="DEAD"/>
    <property type="match status" value="1"/>
</dbReference>
<keyword evidence="1" id="KW-0547">Nucleotide-binding</keyword>
<dbReference type="Pfam" id="PF23234">
    <property type="entry name" value="WHD_4th_Lhr"/>
    <property type="match status" value="1"/>
</dbReference>
<dbReference type="InterPro" id="IPR055367">
    <property type="entry name" value="WH4_Lhr"/>
</dbReference>
<dbReference type="InterPro" id="IPR055368">
    <property type="entry name" value="WH3_Lhr"/>
</dbReference>
<evidence type="ECO:0000256" key="9">
    <source>
        <dbReference type="SAM" id="MobiDB-lite"/>
    </source>
</evidence>
<keyword evidence="4 13" id="KW-0347">Helicase</keyword>
<comment type="caution">
    <text evidence="13">The sequence shown here is derived from an EMBL/GenBank/DDBJ whole genome shotgun (WGS) entry which is preliminary data.</text>
</comment>
<sequence>MANGEGIGAFGFHPVLAAWFEQTIGEPTDVQTQVWRELTDGEHMLIAAPTGSGKTLAALMPCLHRIVIEKEAETSEGTAAQRTAGVRLLYATPLKALNNDVHHHLLHFADEMDRTAEAGRMPWPGLTAAVRTGDTPQSTRASMLRQPPDVLITTPESLYLLLTSGKARDMLKTVRQVIVDEIHDLAADRRGIHLSLSLERLAEWCGHNPQRIGVSATQKPLSRVARYLGGWEPGPEAADPDETSAELQRAADSGLSGFPETGGQDADDMPGKTPTSESADQTLGAGYRPRPVRIIESAMNKTFELLVTMPAQQVLTGDKEAVWTPLAEKILQLMEGGRSTIIFVNNRRLCERLTLRLNDHVGYELARSHHGSVAREQRLLVERALKSGELRCLVATSSLELGIDVGHVDLVLQIDAPPSAAAGIQRIGRAGHAVGAASRGAIIARSRGVLAECAVIARLVRRRDIEDIRVPRDALDVLCQHVVAMTATDDWPLAQLAGVLARSDSFRGLSFARLSAALTVLAGYYPFVRPLIEWDRAAGMLRRSKRAAMAAIMGAGTIPQSTAYPVHHAETRAHLGELDEEFIHESRIGDVFQLGTSSWRIQSIQNDRVYVVETANAYSEIPFWRAEAPGRSYELSLELGRFLGQLSDNMERQSAVERIGWLEREHHLDARAAEQLSGLIQAQRAASAVPTDKLIVIERYIDELGQHHMVFHSLLGRRLNRTWQLALQMRLESLAGHKVYANAKDNGIEFVLPAWEPAWLYSLLAIGAEEAERLIQEALPASPLFGMAFRRLAETSLLLPRSFTRMPAWKQRLRCEELLREALPHGAGFPFIAEALRICLYEYLDVLQLKLLLADIADGAVQIELRDSRFPSPLAAQFAMDYTAAQLYDSDAVSHDVQLQLLSVSRELAGELFGKAELSKMVEPLLEDTEGTSLADDDELWQLLKRQGDMSEDELARTTGTNPDVVSELLARLLGRNQAVSLMLGGEKRWICADETAVYARFPHDAEAAAFIMRRYIDRQLYFTASQLSGSYGVEEPIVHNWMDSWQRDGLIEPSPFAEGGAEPLWTSSKAASRIIRKTMQYVRQKTAAVDGERYCLHLQQLQHAAPGFRLSGMEGLKQALEKLQGLFLPLPLWESVVLPSRVSDYRKEWLDLLCASGEIIWIGSKEPGEKEGKIAFFLTEAKELYATHLDDPSSAVERHAELYGLLKQKGASFLTLLSREMGQPPSQVMEGLLELVWLGKVSNDQFAPLRLHGSKSAGNSKPFQSGLGRWYTLDSIADRSVTPEQSALSWVNQLLKTHAVLSKEVAALQPYFAWEKLLDVLKQLEHWGMVTRGLWLKGSASLQFAAPETLTAFRQSVVETGENVTLLCAADPANPYGVSIDWPKTSGISFARKPGNYLVFAGGRSVLWIENNGRRFYTLNRGSSELWRNPAVFKQMLKTLLQMGSLRKLVIDSWDGQKLEHETDAKWLLQFGGERDRSSVVIWPSSLKT</sequence>
<dbReference type="PROSITE" id="PS51194">
    <property type="entry name" value="HELICASE_CTER"/>
    <property type="match status" value="1"/>
</dbReference>
<dbReference type="InterPro" id="IPR013701">
    <property type="entry name" value="Lhr-like_DEAD/DEAH_assoc"/>
</dbReference>
<evidence type="ECO:0000256" key="1">
    <source>
        <dbReference type="ARBA" id="ARBA00022741"/>
    </source>
</evidence>
<evidence type="ECO:0000259" key="12">
    <source>
        <dbReference type="PROSITE" id="PS51194"/>
    </source>
</evidence>
<keyword evidence="6" id="KW-0238">DNA-binding</keyword>
<accession>A0A4Q9DSY3</accession>
<keyword evidence="2" id="KW-0227">DNA damage</keyword>